<keyword evidence="10" id="KW-0169">Cobalamin biosynthesis</keyword>
<dbReference type="NCBIfam" id="NF004469">
    <property type="entry name" value="PRK05800.1"/>
    <property type="match status" value="1"/>
</dbReference>
<comment type="catalytic activity">
    <reaction evidence="2">
        <text>adenosylcob(III)inamide phosphate + GTP + H(+) = adenosylcob(III)inamide-GDP + diphosphate</text>
        <dbReference type="Rhea" id="RHEA:22712"/>
        <dbReference type="ChEBI" id="CHEBI:15378"/>
        <dbReference type="ChEBI" id="CHEBI:33019"/>
        <dbReference type="ChEBI" id="CHEBI:37565"/>
        <dbReference type="ChEBI" id="CHEBI:58502"/>
        <dbReference type="ChEBI" id="CHEBI:60487"/>
        <dbReference type="EC" id="2.7.7.62"/>
    </reaction>
</comment>
<evidence type="ECO:0000256" key="11">
    <source>
        <dbReference type="ARBA" id="ARBA00022679"/>
    </source>
</evidence>
<evidence type="ECO:0000256" key="5">
    <source>
        <dbReference type="ARBA" id="ARBA00004692"/>
    </source>
</evidence>
<evidence type="ECO:0000256" key="9">
    <source>
        <dbReference type="ARBA" id="ARBA00012523"/>
    </source>
</evidence>
<keyword evidence="18" id="KW-0548">Nucleotidyltransferase</keyword>
<dbReference type="SUPFAM" id="SSF52540">
    <property type="entry name" value="P-loop containing nucleoside triphosphate hydrolases"/>
    <property type="match status" value="1"/>
</dbReference>
<evidence type="ECO:0000256" key="14">
    <source>
        <dbReference type="ARBA" id="ARBA00022840"/>
    </source>
</evidence>
<dbReference type="GO" id="GO:0005524">
    <property type="term" value="F:ATP binding"/>
    <property type="evidence" value="ECO:0007669"/>
    <property type="project" value="UniProtKB-KW"/>
</dbReference>
<dbReference type="PANTHER" id="PTHR34848">
    <property type="match status" value="1"/>
</dbReference>
<proteinExistence type="inferred from homology"/>
<keyword evidence="13" id="KW-0418">Kinase</keyword>
<gene>
    <name evidence="18" type="ORF">RIEGSTA812A_PEG_1168</name>
</gene>
<comment type="pathway">
    <text evidence="5">Cofactor biosynthesis; adenosylcobalamin biosynthesis; adenosylcobalamin from cob(II)yrinate a,c-diamide: step 6/7.</text>
</comment>
<protein>
    <recommendedName>
        <fullName evidence="16">Adenosylcobinamide kinase</fullName>
        <ecNumber evidence="8">2.7.1.156</ecNumber>
        <ecNumber evidence="9">2.7.7.62</ecNumber>
    </recommendedName>
    <alternativeName>
        <fullName evidence="17">Adenosylcobinamide-phosphate guanylyltransferase</fullName>
    </alternativeName>
</protein>
<comment type="catalytic activity">
    <reaction evidence="1">
        <text>adenosylcob(III)inamide + ATP = adenosylcob(III)inamide phosphate + ADP + H(+)</text>
        <dbReference type="Rhea" id="RHEA:15769"/>
        <dbReference type="ChEBI" id="CHEBI:2480"/>
        <dbReference type="ChEBI" id="CHEBI:15378"/>
        <dbReference type="ChEBI" id="CHEBI:30616"/>
        <dbReference type="ChEBI" id="CHEBI:58502"/>
        <dbReference type="ChEBI" id="CHEBI:456216"/>
        <dbReference type="EC" id="2.7.1.156"/>
    </reaction>
</comment>
<evidence type="ECO:0000313" key="18">
    <source>
        <dbReference type="EMBL" id="VBB69695.1"/>
    </source>
</evidence>
<keyword evidence="11 18" id="KW-0808">Transferase</keyword>
<organism evidence="18">
    <name type="scientific">invertebrate metagenome</name>
    <dbReference type="NCBI Taxonomy" id="1711999"/>
    <lineage>
        <taxon>unclassified sequences</taxon>
        <taxon>metagenomes</taxon>
        <taxon>organismal metagenomes</taxon>
    </lineage>
</organism>
<dbReference type="InterPro" id="IPR003203">
    <property type="entry name" value="CobU/CobP"/>
</dbReference>
<evidence type="ECO:0000256" key="6">
    <source>
        <dbReference type="ARBA" id="ARBA00005159"/>
    </source>
</evidence>
<comment type="function">
    <text evidence="4">Catalyzes ATP-dependent phosphorylation of adenosylcobinamide and addition of GMP to adenosylcobinamide phosphate.</text>
</comment>
<dbReference type="PANTHER" id="PTHR34848:SF1">
    <property type="entry name" value="BIFUNCTIONAL ADENOSYLCOBALAMIN BIOSYNTHESIS PROTEIN COBU"/>
    <property type="match status" value="1"/>
</dbReference>
<comment type="pathway">
    <text evidence="6">Cofactor biosynthesis; adenosylcobalamin biosynthesis; adenosylcobalamin from cob(II)yrinate a,c-diamide: step 5/7.</text>
</comment>
<reference evidence="18" key="1">
    <citation type="submission" date="2018-10" db="EMBL/GenBank/DDBJ databases">
        <authorList>
            <person name="Gruber-Vodicka H."/>
            <person name="Jaeckle O."/>
        </authorList>
    </citation>
    <scope>NUCLEOTIDE SEQUENCE</scope>
</reference>
<keyword evidence="14" id="KW-0067">ATP-binding</keyword>
<name>A0A484H845_9ZZZZ</name>
<dbReference type="Gene3D" id="3.40.50.300">
    <property type="entry name" value="P-loop containing nucleotide triphosphate hydrolases"/>
    <property type="match status" value="1"/>
</dbReference>
<evidence type="ECO:0000256" key="12">
    <source>
        <dbReference type="ARBA" id="ARBA00022741"/>
    </source>
</evidence>
<dbReference type="GO" id="GO:0008820">
    <property type="term" value="F:cobinamide phosphate guanylyltransferase activity"/>
    <property type="evidence" value="ECO:0007669"/>
    <property type="project" value="UniProtKB-EC"/>
</dbReference>
<keyword evidence="15" id="KW-0342">GTP-binding</keyword>
<dbReference type="EC" id="2.7.7.62" evidence="9"/>
<accession>A0A484H845</accession>
<evidence type="ECO:0000256" key="2">
    <source>
        <dbReference type="ARBA" id="ARBA00000711"/>
    </source>
</evidence>
<evidence type="ECO:0000256" key="4">
    <source>
        <dbReference type="ARBA" id="ARBA00003889"/>
    </source>
</evidence>
<comment type="catalytic activity">
    <reaction evidence="3">
        <text>adenosylcob(III)inamide + GTP = adenosylcob(III)inamide phosphate + GDP + H(+)</text>
        <dbReference type="Rhea" id="RHEA:15765"/>
        <dbReference type="ChEBI" id="CHEBI:2480"/>
        <dbReference type="ChEBI" id="CHEBI:15378"/>
        <dbReference type="ChEBI" id="CHEBI:37565"/>
        <dbReference type="ChEBI" id="CHEBI:58189"/>
        <dbReference type="ChEBI" id="CHEBI:58502"/>
        <dbReference type="EC" id="2.7.1.156"/>
    </reaction>
</comment>
<dbReference type="PIRSF" id="PIRSF006135">
    <property type="entry name" value="CobU"/>
    <property type="match status" value="1"/>
</dbReference>
<evidence type="ECO:0000256" key="8">
    <source>
        <dbReference type="ARBA" id="ARBA00012016"/>
    </source>
</evidence>
<evidence type="ECO:0000256" key="15">
    <source>
        <dbReference type="ARBA" id="ARBA00023134"/>
    </source>
</evidence>
<evidence type="ECO:0000256" key="10">
    <source>
        <dbReference type="ARBA" id="ARBA00022573"/>
    </source>
</evidence>
<dbReference type="CDD" id="cd00544">
    <property type="entry name" value="CobU"/>
    <property type="match status" value="1"/>
</dbReference>
<evidence type="ECO:0000256" key="1">
    <source>
        <dbReference type="ARBA" id="ARBA00000312"/>
    </source>
</evidence>
<keyword evidence="12" id="KW-0547">Nucleotide-binding</keyword>
<dbReference type="EC" id="2.7.1.156" evidence="8"/>
<comment type="similarity">
    <text evidence="7">Belongs to the CobU/CobP family.</text>
</comment>
<evidence type="ECO:0000256" key="17">
    <source>
        <dbReference type="ARBA" id="ARBA00030571"/>
    </source>
</evidence>
<dbReference type="GO" id="GO:0009236">
    <property type="term" value="P:cobalamin biosynthetic process"/>
    <property type="evidence" value="ECO:0007669"/>
    <property type="project" value="UniProtKB-KW"/>
</dbReference>
<dbReference type="AlphaFoldDB" id="A0A484H845"/>
<evidence type="ECO:0000256" key="3">
    <source>
        <dbReference type="ARBA" id="ARBA00001522"/>
    </source>
</evidence>
<dbReference type="EMBL" id="LR026963">
    <property type="protein sequence ID" value="VBB69695.1"/>
    <property type="molecule type" value="Genomic_DNA"/>
</dbReference>
<evidence type="ECO:0000256" key="7">
    <source>
        <dbReference type="ARBA" id="ARBA00007490"/>
    </source>
</evidence>
<dbReference type="GO" id="GO:0043752">
    <property type="term" value="F:adenosylcobinamide kinase activity"/>
    <property type="evidence" value="ECO:0007669"/>
    <property type="project" value="UniProtKB-EC"/>
</dbReference>
<dbReference type="Pfam" id="PF02283">
    <property type="entry name" value="CobU"/>
    <property type="match status" value="1"/>
</dbReference>
<evidence type="ECO:0000256" key="16">
    <source>
        <dbReference type="ARBA" id="ARBA00029570"/>
    </source>
</evidence>
<dbReference type="GO" id="GO:0005525">
    <property type="term" value="F:GTP binding"/>
    <property type="evidence" value="ECO:0007669"/>
    <property type="project" value="UniProtKB-KW"/>
</dbReference>
<dbReference type="InterPro" id="IPR027417">
    <property type="entry name" value="P-loop_NTPase"/>
</dbReference>
<sequence>MTIVVPLRPEALIPLAPLSLVIGGARSGKSVFAETMVTAHAARVGQQPVYIATAEVCDDEMAERVRYHRNRRGNMWCTVESPLQIEDSLKKLPKGAPILVDCLTMWLANLLLAGRDSTVSITSLLARLIAAPGPVVVVSNIVGCGIVPDNAIARAFRDHAGHLNQRVAVAARCVILVTAGLPLVLKAL</sequence>
<evidence type="ECO:0000256" key="13">
    <source>
        <dbReference type="ARBA" id="ARBA00022777"/>
    </source>
</evidence>